<dbReference type="PROSITE" id="PS50022">
    <property type="entry name" value="FA58C_3"/>
    <property type="match status" value="1"/>
</dbReference>
<dbReference type="GO" id="GO:0005975">
    <property type="term" value="P:carbohydrate metabolic process"/>
    <property type="evidence" value="ECO:0007669"/>
    <property type="project" value="InterPro"/>
</dbReference>
<dbReference type="Gene3D" id="2.60.120.260">
    <property type="entry name" value="Galactose-binding domain-like"/>
    <property type="match status" value="3"/>
</dbReference>
<comment type="catalytic activity">
    <reaction evidence="1">
        <text>Hydrolysis of terminal non-reducing alpha-L-rhamnose residues in alpha-L-rhamnosides.</text>
        <dbReference type="EC" id="3.2.1.40"/>
    </reaction>
</comment>
<dbReference type="InterPro" id="IPR035396">
    <property type="entry name" value="Bac_rhamnosid6H"/>
</dbReference>
<dbReference type="Pfam" id="PF00754">
    <property type="entry name" value="F5_F8_type_C"/>
    <property type="match status" value="1"/>
</dbReference>
<dbReference type="Gene3D" id="2.60.420.10">
    <property type="entry name" value="Maltose phosphorylase, domain 3"/>
    <property type="match status" value="1"/>
</dbReference>
<reference evidence="5" key="1">
    <citation type="submission" date="2022-11" db="EMBL/GenBank/DDBJ databases">
        <title>Marilongibacter aestuarii gen. nov., sp. nov., isolated from tidal flat sediment.</title>
        <authorList>
            <person name="Jiayan W."/>
        </authorList>
    </citation>
    <scope>NUCLEOTIDE SEQUENCE</scope>
    <source>
        <strain evidence="5">Z1-6</strain>
    </source>
</reference>
<dbReference type="GO" id="GO:0030596">
    <property type="term" value="F:alpha-L-rhamnosidase activity"/>
    <property type="evidence" value="ECO:0007669"/>
    <property type="project" value="UniProtKB-EC"/>
</dbReference>
<dbReference type="Gene3D" id="1.50.10.10">
    <property type="match status" value="1"/>
</dbReference>
<dbReference type="PANTHER" id="PTHR33307:SF6">
    <property type="entry name" value="ALPHA-RHAMNOSIDASE (EUROFUNG)-RELATED"/>
    <property type="match status" value="1"/>
</dbReference>
<dbReference type="Pfam" id="PF25788">
    <property type="entry name" value="Ig_Rha78A_N"/>
    <property type="match status" value="1"/>
</dbReference>
<evidence type="ECO:0000256" key="1">
    <source>
        <dbReference type="ARBA" id="ARBA00001445"/>
    </source>
</evidence>
<dbReference type="PROSITE" id="PS51257">
    <property type="entry name" value="PROKAR_LIPOPROTEIN"/>
    <property type="match status" value="1"/>
</dbReference>
<dbReference type="InterPro" id="IPR012341">
    <property type="entry name" value="6hp_glycosidase-like_sf"/>
</dbReference>
<sequence length="1107" mass="126382">MRQYTSILFVFVILLIQSCSTRENDTIDVVRLRCEYMKEALVVKKSPRFSWEIATPEKNQKQTAWQVILSDDPAQIKADNGTVWDSGKTKGNETYNIQWQGNKLSSFTKYYWKVRVWDRDGKVSKWSEPAGFITGAYSENDWKANWIGDKPEKPLDYPLLYKHMGYLSEYTDNQNEKKWVVLDMGEATDFNQIKLYPTEENRREIIDYYFPLAYRIEVSNDAKNWKQIVSEKSAAKPKGKPVIHKLDQIKARYLRFTATKLQKYDHINYNPNDRSNRTKYYAFSLAELEVTNNGEVVSLSSDITCKDALIKIDREDGFDPDMLVDGITNTPPHPKRRAIPPSPLLRKTIQLKEKPAQAIAYVSALGLYQITFNQHLPDQRVLAPEWTDYNTRVQYQVFDVSGMLNEGSNVIGAQLADGWYAGMLGPVRWSPYFPKRGAYGLDRRLLFQMEVVYPGGEKETFISDGSWKIYTDGPIRLADNFLGETYDANKEVKDWQTAEFDDSIWKNVMVDNDENINLVPQINQPIKVIETLPAKSVSETKEGHFIFDVGENIAGWCKIQLEGEPGDVVVLQHGEMLTEEGELYIENLGMAVQIDSVILGETGKLTYEPKFTYHGFRFVEVKGLRNKPDKSILEAKVVASDQPRTGYFACSNPMLNQLYKNINRSHVSNMHGVPTDCPQRDERCGWMGDAYIFAQTSIYNRDMAAFYNKWIVDIIDAQSERGTFPDIAPHPFAYEKHFTGVPGWADAGIQVPYILYQNYDDKEIIEDHFEAYEKYIESISGNNPDFIWRNGLGNNYGDWLNGNTLHAEGFPKTGAQIPSEVFATIMYYNSVVNLSKMAKTVGRNDKAEQYSQLASNIKNAFAQNFIDDEGKINGDAQSCYALALYYDIYPEEQEANFERRMIDKFIPYDGRMNTGFHSTLPLMKELVKRGYVDKAFQLLETTEFPSWGYSIEQGATSIWERWDGYVKGRGLQGAGMNSFNHYSFGAVGEWMYQNILGIQLDPDHPGFTHFILKPLPGGSLTWAEGSYHSISGKIEAKWKKEGNSFEYICTVPANTTATVCIPAQSIDRVSVDGKKLTSLFKSSEIEYKDGHAVFRISSGSYVFQSKL</sequence>
<dbReference type="Proteomes" id="UP001145087">
    <property type="component" value="Unassembled WGS sequence"/>
</dbReference>
<dbReference type="InterPro" id="IPR008979">
    <property type="entry name" value="Galactose-bd-like_sf"/>
</dbReference>
<evidence type="ECO:0000313" key="5">
    <source>
        <dbReference type="EMBL" id="MCY1719405.1"/>
    </source>
</evidence>
<evidence type="ECO:0000259" key="4">
    <source>
        <dbReference type="PROSITE" id="PS50022"/>
    </source>
</evidence>
<name>A0A9X3FAN1_9BACT</name>
<evidence type="ECO:0000313" key="6">
    <source>
        <dbReference type="Proteomes" id="UP001145087"/>
    </source>
</evidence>
<dbReference type="PANTHER" id="PTHR33307">
    <property type="entry name" value="ALPHA-RHAMNOSIDASE (EUROFUNG)"/>
    <property type="match status" value="1"/>
</dbReference>
<dbReference type="SUPFAM" id="SSF49785">
    <property type="entry name" value="Galactose-binding domain-like"/>
    <property type="match status" value="1"/>
</dbReference>
<dbReference type="RefSeq" id="WP_343331742.1">
    <property type="nucleotide sequence ID" value="NZ_JAPOHD010000007.1"/>
</dbReference>
<dbReference type="InterPro" id="IPR013783">
    <property type="entry name" value="Ig-like_fold"/>
</dbReference>
<dbReference type="AlphaFoldDB" id="A0A9X3FAN1"/>
<dbReference type="InterPro" id="IPR013737">
    <property type="entry name" value="Bac_rhamnosid_N"/>
</dbReference>
<dbReference type="EC" id="3.2.1.40" evidence="2"/>
<protein>
    <recommendedName>
        <fullName evidence="2">alpha-L-rhamnosidase</fullName>
        <ecNumber evidence="2">3.2.1.40</ecNumber>
    </recommendedName>
</protein>
<dbReference type="InterPro" id="IPR000421">
    <property type="entry name" value="FA58C"/>
</dbReference>
<dbReference type="PIRSF" id="PIRSF010631">
    <property type="entry name" value="A-rhamnsds"/>
    <property type="match status" value="1"/>
</dbReference>
<dbReference type="SUPFAM" id="SSF48208">
    <property type="entry name" value="Six-hairpin glycosidases"/>
    <property type="match status" value="1"/>
</dbReference>
<dbReference type="InterPro" id="IPR035398">
    <property type="entry name" value="Bac_rhamnosid_C"/>
</dbReference>
<dbReference type="Pfam" id="PF05592">
    <property type="entry name" value="Bac_rhamnosid"/>
    <property type="match status" value="1"/>
</dbReference>
<dbReference type="Gene3D" id="2.60.40.10">
    <property type="entry name" value="Immunoglobulins"/>
    <property type="match status" value="1"/>
</dbReference>
<dbReference type="EMBL" id="JAPOHD010000007">
    <property type="protein sequence ID" value="MCY1719405.1"/>
    <property type="molecule type" value="Genomic_DNA"/>
</dbReference>
<comment type="caution">
    <text evidence="5">The sequence shown here is derived from an EMBL/GenBank/DDBJ whole genome shotgun (WGS) entry which is preliminary data.</text>
</comment>
<keyword evidence="6" id="KW-1185">Reference proteome</keyword>
<gene>
    <name evidence="5" type="ORF">OU798_03580</name>
</gene>
<dbReference type="Pfam" id="PF08531">
    <property type="entry name" value="Bac_rhamnosid_N"/>
    <property type="match status" value="1"/>
</dbReference>
<feature type="domain" description="F5/8 type C" evidence="4">
    <location>
        <begin position="171"/>
        <end position="259"/>
    </location>
</feature>
<dbReference type="Pfam" id="PF17389">
    <property type="entry name" value="Bac_rhamnosid6H"/>
    <property type="match status" value="1"/>
</dbReference>
<proteinExistence type="predicted"/>
<evidence type="ECO:0000256" key="3">
    <source>
        <dbReference type="ARBA" id="ARBA00022801"/>
    </source>
</evidence>
<dbReference type="InterPro" id="IPR016007">
    <property type="entry name" value="Alpha_rhamnosid"/>
</dbReference>
<evidence type="ECO:0000256" key="2">
    <source>
        <dbReference type="ARBA" id="ARBA00012652"/>
    </source>
</evidence>
<keyword evidence="3 5" id="KW-0378">Hydrolase</keyword>
<dbReference type="InterPro" id="IPR008902">
    <property type="entry name" value="Rhamnosid_concanavalin"/>
</dbReference>
<accession>A0A9X3FAN1</accession>
<organism evidence="5 6">
    <name type="scientific">Draconibacterium aestuarii</name>
    <dbReference type="NCBI Taxonomy" id="2998507"/>
    <lineage>
        <taxon>Bacteria</taxon>
        <taxon>Pseudomonadati</taxon>
        <taxon>Bacteroidota</taxon>
        <taxon>Bacteroidia</taxon>
        <taxon>Marinilabiliales</taxon>
        <taxon>Prolixibacteraceae</taxon>
        <taxon>Draconibacterium</taxon>
    </lineage>
</organism>
<dbReference type="InterPro" id="IPR008928">
    <property type="entry name" value="6-hairpin_glycosidase_sf"/>
</dbReference>
<dbReference type="Pfam" id="PF17390">
    <property type="entry name" value="Bac_rhamnosid_C"/>
    <property type="match status" value="1"/>
</dbReference>